<dbReference type="STRING" id="1122252.SAMN05660443_1443"/>
<gene>
    <name evidence="7" type="ORF">SAMN05660443_1443</name>
</gene>
<reference evidence="7 8" key="1">
    <citation type="submission" date="2016-10" db="EMBL/GenBank/DDBJ databases">
        <authorList>
            <person name="de Groot N.N."/>
        </authorList>
    </citation>
    <scope>NUCLEOTIDE SEQUENCE [LARGE SCALE GENOMIC DNA]</scope>
    <source>
        <strain evidence="7 8">DSM 18438</strain>
    </source>
</reference>
<feature type="domain" description="Phosphotyrosine protein phosphatase I" evidence="6">
    <location>
        <begin position="7"/>
        <end position="156"/>
    </location>
</feature>
<evidence type="ECO:0000256" key="1">
    <source>
        <dbReference type="ARBA" id="ARBA00011063"/>
    </source>
</evidence>
<proteinExistence type="inferred from homology"/>
<evidence type="ECO:0000259" key="6">
    <source>
        <dbReference type="SMART" id="SM00226"/>
    </source>
</evidence>
<feature type="active site" description="Nucleophile" evidence="5">
    <location>
        <position position="13"/>
    </location>
</feature>
<dbReference type="RefSeq" id="WP_091961257.1">
    <property type="nucleotide sequence ID" value="NZ_FOLH01000002.1"/>
</dbReference>
<dbReference type="Gene3D" id="3.40.50.2300">
    <property type="match status" value="1"/>
</dbReference>
<keyword evidence="8" id="KW-1185">Reference proteome</keyword>
<dbReference type="InterPro" id="IPR050438">
    <property type="entry name" value="LMW_PTPase"/>
</dbReference>
<dbReference type="PANTHER" id="PTHR11717">
    <property type="entry name" value="LOW MOLECULAR WEIGHT PROTEIN TYROSINE PHOSPHATASE"/>
    <property type="match status" value="1"/>
</dbReference>
<evidence type="ECO:0000256" key="4">
    <source>
        <dbReference type="ARBA" id="ARBA00022912"/>
    </source>
</evidence>
<keyword evidence="3" id="KW-0378">Hydrolase</keyword>
<sequence>MTQKEKVSVLFVCLGNICRSPTAEGVFRQQVENAGLNDRLQIDSAGTGDWHVGKAPDKRMQAAALDRGYDLSALKARQIKTEDLDAFDYVLVMDEQNKTDVEALAAEMEHLDKIRLLLSYNPSAITEVPDPYYGGESGFHQVIDLVEEACKRLLVQLRKSHDL</sequence>
<protein>
    <recommendedName>
        <fullName evidence="2">protein-tyrosine-phosphatase</fullName>
        <ecNumber evidence="2">3.1.3.48</ecNumber>
    </recommendedName>
</protein>
<keyword evidence="4" id="KW-0904">Protein phosphatase</keyword>
<dbReference type="CDD" id="cd16343">
    <property type="entry name" value="LMWPTP"/>
    <property type="match status" value="1"/>
</dbReference>
<dbReference type="InterPro" id="IPR017867">
    <property type="entry name" value="Tyr_phospatase_low_mol_wt"/>
</dbReference>
<feature type="active site" description="Proton donor" evidence="5">
    <location>
        <position position="130"/>
    </location>
</feature>
<dbReference type="FunFam" id="3.40.50.2300:FF:000113">
    <property type="entry name" value="Low molecular weight protein-tyrosine-phosphatase"/>
    <property type="match status" value="1"/>
</dbReference>
<dbReference type="GO" id="GO:0004725">
    <property type="term" value="F:protein tyrosine phosphatase activity"/>
    <property type="evidence" value="ECO:0007669"/>
    <property type="project" value="UniProtKB-EC"/>
</dbReference>
<evidence type="ECO:0000256" key="2">
    <source>
        <dbReference type="ARBA" id="ARBA00013064"/>
    </source>
</evidence>
<dbReference type="OrthoDB" id="9784339at2"/>
<organism evidence="7 8">
    <name type="scientific">Marinospirillum celere</name>
    <dbReference type="NCBI Taxonomy" id="1122252"/>
    <lineage>
        <taxon>Bacteria</taxon>
        <taxon>Pseudomonadati</taxon>
        <taxon>Pseudomonadota</taxon>
        <taxon>Gammaproteobacteria</taxon>
        <taxon>Oceanospirillales</taxon>
        <taxon>Oceanospirillaceae</taxon>
        <taxon>Marinospirillum</taxon>
    </lineage>
</organism>
<dbReference type="EC" id="3.1.3.48" evidence="2"/>
<feature type="active site" evidence="5">
    <location>
        <position position="19"/>
    </location>
</feature>
<dbReference type="Proteomes" id="UP000199058">
    <property type="component" value="Unassembled WGS sequence"/>
</dbReference>
<dbReference type="SUPFAM" id="SSF52788">
    <property type="entry name" value="Phosphotyrosine protein phosphatases I"/>
    <property type="match status" value="1"/>
</dbReference>
<dbReference type="InterPro" id="IPR023485">
    <property type="entry name" value="Ptyr_pPase"/>
</dbReference>
<evidence type="ECO:0000313" key="8">
    <source>
        <dbReference type="Proteomes" id="UP000199058"/>
    </source>
</evidence>
<dbReference type="PANTHER" id="PTHR11717:SF7">
    <property type="entry name" value="LOW MOLECULAR WEIGHT PHOSPHOTYROSINE PROTEIN PHOSPHATASE"/>
    <property type="match status" value="1"/>
</dbReference>
<dbReference type="PRINTS" id="PR00719">
    <property type="entry name" value="LMWPTPASE"/>
</dbReference>
<comment type="similarity">
    <text evidence="1">Belongs to the low molecular weight phosphotyrosine protein phosphatase family.</text>
</comment>
<dbReference type="InterPro" id="IPR036196">
    <property type="entry name" value="Ptyr_pPase_sf"/>
</dbReference>
<evidence type="ECO:0000313" key="7">
    <source>
        <dbReference type="EMBL" id="SFC07431.1"/>
    </source>
</evidence>
<dbReference type="SMART" id="SM00226">
    <property type="entry name" value="LMWPc"/>
    <property type="match status" value="1"/>
</dbReference>
<dbReference type="AlphaFoldDB" id="A0A1I1G7D0"/>
<dbReference type="EMBL" id="FOLH01000002">
    <property type="protein sequence ID" value="SFC07431.1"/>
    <property type="molecule type" value="Genomic_DNA"/>
</dbReference>
<evidence type="ECO:0000256" key="5">
    <source>
        <dbReference type="PIRSR" id="PIRSR617867-1"/>
    </source>
</evidence>
<accession>A0A1I1G7D0</accession>
<dbReference type="Pfam" id="PF01451">
    <property type="entry name" value="LMWPc"/>
    <property type="match status" value="1"/>
</dbReference>
<evidence type="ECO:0000256" key="3">
    <source>
        <dbReference type="ARBA" id="ARBA00022801"/>
    </source>
</evidence>
<name>A0A1I1G7D0_9GAMM</name>